<evidence type="ECO:0000259" key="4">
    <source>
        <dbReference type="Pfam" id="PF03795"/>
    </source>
</evidence>
<dbReference type="InterPro" id="IPR011008">
    <property type="entry name" value="Dimeric_a/b-barrel"/>
</dbReference>
<dbReference type="EMBL" id="AZHF01000007">
    <property type="protein sequence ID" value="OAA72946.1"/>
    <property type="molecule type" value="Genomic_DNA"/>
</dbReference>
<dbReference type="Proteomes" id="UP000076881">
    <property type="component" value="Unassembled WGS sequence"/>
</dbReference>
<evidence type="ECO:0000313" key="6">
    <source>
        <dbReference type="Proteomes" id="UP000076881"/>
    </source>
</evidence>
<name>A0A168DSB5_CORDF</name>
<keyword evidence="2" id="KW-0328">Glycosyltransferase</keyword>
<dbReference type="STRING" id="1081108.A0A168DSB5"/>
<dbReference type="SUPFAM" id="SSF53448">
    <property type="entry name" value="Nucleotide-diphospho-sugar transferases"/>
    <property type="match status" value="1"/>
</dbReference>
<dbReference type="InterPro" id="IPR005545">
    <property type="entry name" value="YCII"/>
</dbReference>
<dbReference type="InterPro" id="IPR029044">
    <property type="entry name" value="Nucleotide-diphossugar_trans"/>
</dbReference>
<keyword evidence="6" id="KW-1185">Reference proteome</keyword>
<accession>A0A168DSB5</accession>
<dbReference type="PANTHER" id="PTHR31306">
    <property type="entry name" value="ALPHA-1,6-MANNOSYLTRANSFERASE MNN11-RELATED"/>
    <property type="match status" value="1"/>
</dbReference>
<evidence type="ECO:0000313" key="5">
    <source>
        <dbReference type="EMBL" id="OAA72946.1"/>
    </source>
</evidence>
<dbReference type="SUPFAM" id="SSF54909">
    <property type="entry name" value="Dimeric alpha+beta barrel"/>
    <property type="match status" value="1"/>
</dbReference>
<dbReference type="Gene3D" id="3.30.70.1060">
    <property type="entry name" value="Dimeric alpha+beta barrel"/>
    <property type="match status" value="1"/>
</dbReference>
<comment type="caution">
    <text evidence="5">The sequence shown here is derived from an EMBL/GenBank/DDBJ whole genome shotgun (WGS) entry which is preliminary data.</text>
</comment>
<evidence type="ECO:0000256" key="2">
    <source>
        <dbReference type="ARBA" id="ARBA00022676"/>
    </source>
</evidence>
<comment type="similarity">
    <text evidence="1">Belongs to the glycosyltransferase 34 family.</text>
</comment>
<dbReference type="GO" id="GO:0016757">
    <property type="term" value="F:glycosyltransferase activity"/>
    <property type="evidence" value="ECO:0007669"/>
    <property type="project" value="UniProtKB-KW"/>
</dbReference>
<dbReference type="PANTHER" id="PTHR31306:SF8">
    <property type="entry name" value="GLYCOSYLTRANSFERASE FAMILY 34 PROTEIN"/>
    <property type="match status" value="1"/>
</dbReference>
<sequence>MGRQQPSKMRRRALAGFFVCLALFLWATSSSYRARITSWRDTVQQATLQHTGKAGAPKLLRLSMLYGEENEYYERALETQQKHSERWGHELKVLREDISMGAWNRPSYLLSTIVQELAKPREERAEWIMWLDADSIILNPAVPPEIFLPPRELPDIHLVATQDPAGLNTGLMFLRVHPWSVQLLTEAAAYHLYNPGAYIGLLADQEALRRALRRPDAGWNNQGYRPNAVYIPRAWINAFEWSRGYEGNKGDLLVHFAGLKEADRWQHMADWLDIVGRHPGEWEASPEDTGLAANATLYWETVQAATQAVRVMENKVAGMSGETWAELEEKVKWTNATKELQTVLWEHADDVELLRATARDLKTYTLAITTLSPNSTMPRFIFLVKATPMTEGLPGNAPPADIYERMAKYNAELTAAGAFIDAGGFKPTAEGYKISFNGDEATSAQGPFNVESEAHVSGFWIISAASAEEALGWAKKIPFGRGEVAVRELRDN</sequence>
<dbReference type="InterPro" id="IPR008630">
    <property type="entry name" value="Glyco_trans_34"/>
</dbReference>
<dbReference type="Pfam" id="PF05637">
    <property type="entry name" value="Glyco_transf_34"/>
    <property type="match status" value="1"/>
</dbReference>
<evidence type="ECO:0000256" key="1">
    <source>
        <dbReference type="ARBA" id="ARBA00005664"/>
    </source>
</evidence>
<dbReference type="GO" id="GO:0000139">
    <property type="term" value="C:Golgi membrane"/>
    <property type="evidence" value="ECO:0007669"/>
    <property type="project" value="TreeGrafter"/>
</dbReference>
<feature type="domain" description="YCII-related" evidence="4">
    <location>
        <begin position="382"/>
        <end position="490"/>
    </location>
</feature>
<dbReference type="Gene3D" id="3.90.550.10">
    <property type="entry name" value="Spore Coat Polysaccharide Biosynthesis Protein SpsA, Chain A"/>
    <property type="match status" value="1"/>
</dbReference>
<protein>
    <submittedName>
        <fullName evidence="5">Dimeric alpha-beta barrel</fullName>
    </submittedName>
</protein>
<keyword evidence="3" id="KW-0808">Transferase</keyword>
<proteinExistence type="inferred from homology"/>
<dbReference type="OrthoDB" id="3933054at2759"/>
<dbReference type="Pfam" id="PF03795">
    <property type="entry name" value="YCII"/>
    <property type="match status" value="1"/>
</dbReference>
<gene>
    <name evidence="5" type="ORF">LEL_08730</name>
</gene>
<reference evidence="5 6" key="1">
    <citation type="journal article" date="2016" name="Genome Biol. Evol.">
        <title>Divergent and convergent evolution of fungal pathogenicity.</title>
        <authorList>
            <person name="Shang Y."/>
            <person name="Xiao G."/>
            <person name="Zheng P."/>
            <person name="Cen K."/>
            <person name="Zhan S."/>
            <person name="Wang C."/>
        </authorList>
    </citation>
    <scope>NUCLEOTIDE SEQUENCE [LARGE SCALE GENOMIC DNA]</scope>
    <source>
        <strain evidence="5 6">RCEF 1005</strain>
    </source>
</reference>
<dbReference type="GO" id="GO:0006487">
    <property type="term" value="P:protein N-linked glycosylation"/>
    <property type="evidence" value="ECO:0007669"/>
    <property type="project" value="TreeGrafter"/>
</dbReference>
<organism evidence="5 6">
    <name type="scientific">Akanthomyces lecanii RCEF 1005</name>
    <dbReference type="NCBI Taxonomy" id="1081108"/>
    <lineage>
        <taxon>Eukaryota</taxon>
        <taxon>Fungi</taxon>
        <taxon>Dikarya</taxon>
        <taxon>Ascomycota</taxon>
        <taxon>Pezizomycotina</taxon>
        <taxon>Sordariomycetes</taxon>
        <taxon>Hypocreomycetidae</taxon>
        <taxon>Hypocreales</taxon>
        <taxon>Cordycipitaceae</taxon>
        <taxon>Akanthomyces</taxon>
        <taxon>Cordyceps confragosa</taxon>
    </lineage>
</organism>
<dbReference type="AlphaFoldDB" id="A0A168DSB5"/>
<evidence type="ECO:0000256" key="3">
    <source>
        <dbReference type="ARBA" id="ARBA00022679"/>
    </source>
</evidence>